<feature type="transmembrane region" description="Helical" evidence="5">
    <location>
        <begin position="175"/>
        <end position="197"/>
    </location>
</feature>
<keyword evidence="4 5" id="KW-0472">Membrane</keyword>
<feature type="transmembrane region" description="Helical" evidence="5">
    <location>
        <begin position="354"/>
        <end position="372"/>
    </location>
</feature>
<dbReference type="AlphaFoldDB" id="C0XQD1"/>
<dbReference type="GO" id="GO:0140359">
    <property type="term" value="F:ABC-type transporter activity"/>
    <property type="evidence" value="ECO:0007669"/>
    <property type="project" value="InterPro"/>
</dbReference>
<keyword evidence="2 5" id="KW-0812">Transmembrane</keyword>
<dbReference type="RefSeq" id="WP_006841133.1">
    <property type="nucleotide sequence ID" value="NZ_GG667196.1"/>
</dbReference>
<dbReference type="EMBL" id="ACHJ01000034">
    <property type="protein sequence ID" value="EEI17619.1"/>
    <property type="molecule type" value="Genomic_DNA"/>
</dbReference>
<feature type="domain" description="ABC-2 type transporter transmembrane" evidence="6">
    <location>
        <begin position="27"/>
        <end position="371"/>
    </location>
</feature>
<comment type="caution">
    <text evidence="7">The sequence shown here is derived from an EMBL/GenBank/DDBJ whole genome shotgun (WGS) entry which is preliminary data.</text>
</comment>
<evidence type="ECO:0000256" key="3">
    <source>
        <dbReference type="ARBA" id="ARBA00022989"/>
    </source>
</evidence>
<proteinExistence type="predicted"/>
<evidence type="ECO:0000313" key="7">
    <source>
        <dbReference type="EMBL" id="EEI17619.1"/>
    </source>
</evidence>
<dbReference type="PANTHER" id="PTHR43471">
    <property type="entry name" value="ABC TRANSPORTER PERMEASE"/>
    <property type="match status" value="1"/>
</dbReference>
<evidence type="ECO:0000256" key="5">
    <source>
        <dbReference type="SAM" id="Phobius"/>
    </source>
</evidence>
<dbReference type="OrthoDB" id="3268959at2"/>
<evidence type="ECO:0000259" key="6">
    <source>
        <dbReference type="Pfam" id="PF12698"/>
    </source>
</evidence>
<accession>C0XQD1</accession>
<dbReference type="InterPro" id="IPR013525">
    <property type="entry name" value="ABC2_TM"/>
</dbReference>
<gene>
    <name evidence="7" type="ORF">HMPREF0298_0651</name>
</gene>
<dbReference type="STRING" id="525263.HMPREF0298_0651"/>
<dbReference type="HOGENOM" id="CLU_046841_3_1_11"/>
<dbReference type="Pfam" id="PF12698">
    <property type="entry name" value="ABC2_membrane_3"/>
    <property type="match status" value="1"/>
</dbReference>
<feature type="transmembrane region" description="Helical" evidence="5">
    <location>
        <begin position="226"/>
        <end position="250"/>
    </location>
</feature>
<dbReference type="Proteomes" id="UP000006196">
    <property type="component" value="Unassembled WGS sequence"/>
</dbReference>
<name>C0XQD1_CORLD</name>
<evidence type="ECO:0000256" key="1">
    <source>
        <dbReference type="ARBA" id="ARBA00004141"/>
    </source>
</evidence>
<protein>
    <recommendedName>
        <fullName evidence="6">ABC-2 type transporter transmembrane domain-containing protein</fullName>
    </recommendedName>
</protein>
<evidence type="ECO:0000313" key="8">
    <source>
        <dbReference type="Proteomes" id="UP000006196"/>
    </source>
</evidence>
<keyword evidence="8" id="KW-1185">Reference proteome</keyword>
<sequence length="394" mass="41933">MARDTYSPTETIATTALREIQVLARTKSIWVTVAILIVSIVGMIGFFSWQANKDSEEPAVSLAVVGVPGASFADAGFDVSEASSRADAEKLVRDGDVDTAVVASEQGWEVLEDGEPSISTLGQISSIATRYASTEALSSLGLTPEQYASVMPNTEVTGVDISEGGQRSEADFAKLFTAFVVLIITVFTVVLFAANIGSRVTAEKSSRVIELILAAVRPMDFLAGKILGNVAMGLALTALIIGSGIVALMVSGLDEAVEFSYSILPIMLLSWILAMLFSGALYAAAGSLVQRTEDLQSTQAPILFLLMGSMYVPMFGWLQTSATWMQVLSWIPPFSIFTAPITYAGGDFTVAQLFGSYALALVATVVAVWLAGRIYRSSILYNGGKRSWVQAIRA</sequence>
<organism evidence="7 8">
    <name type="scientific">Corynebacterium lipophiloflavum (strain ATCC 700352 / DSM 44291 / CCUG 37336 / JCM 10383 / DMMZ 1944)</name>
    <dbReference type="NCBI Taxonomy" id="525263"/>
    <lineage>
        <taxon>Bacteria</taxon>
        <taxon>Bacillati</taxon>
        <taxon>Actinomycetota</taxon>
        <taxon>Actinomycetes</taxon>
        <taxon>Mycobacteriales</taxon>
        <taxon>Corynebacteriaceae</taxon>
        <taxon>Corynebacterium</taxon>
    </lineage>
</organism>
<feature type="transmembrane region" description="Helical" evidence="5">
    <location>
        <begin position="28"/>
        <end position="49"/>
    </location>
</feature>
<dbReference type="eggNOG" id="COG1668">
    <property type="taxonomic scope" value="Bacteria"/>
</dbReference>
<evidence type="ECO:0000256" key="2">
    <source>
        <dbReference type="ARBA" id="ARBA00022692"/>
    </source>
</evidence>
<dbReference type="PANTHER" id="PTHR43471:SF3">
    <property type="entry name" value="ABC TRANSPORTER PERMEASE PROTEIN NATB"/>
    <property type="match status" value="1"/>
</dbReference>
<feature type="transmembrane region" description="Helical" evidence="5">
    <location>
        <begin position="262"/>
        <end position="288"/>
    </location>
</feature>
<keyword evidence="3 5" id="KW-1133">Transmembrane helix</keyword>
<feature type="transmembrane region" description="Helical" evidence="5">
    <location>
        <begin position="300"/>
        <end position="318"/>
    </location>
</feature>
<reference evidence="7" key="1">
    <citation type="submission" date="2009-01" db="EMBL/GenBank/DDBJ databases">
        <authorList>
            <person name="Qin X."/>
            <person name="Bachman B."/>
            <person name="Battles P."/>
            <person name="Bell A."/>
            <person name="Bess C."/>
            <person name="Bickham C."/>
            <person name="Chaboub L."/>
            <person name="Chen D."/>
            <person name="Coyle M."/>
            <person name="Deiros D.R."/>
            <person name="Dinh H."/>
            <person name="Forbes L."/>
            <person name="Fowler G."/>
            <person name="Francisco L."/>
            <person name="Fu Q."/>
            <person name="Gubbala S."/>
            <person name="Hale W."/>
            <person name="Han Y."/>
            <person name="Hemphill L."/>
            <person name="Highlander S.K."/>
            <person name="Hirani K."/>
            <person name="Hogues M."/>
            <person name="Jackson L."/>
            <person name="Jakkamsetti A."/>
            <person name="Javaid M."/>
            <person name="Jiang H."/>
            <person name="Korchina V."/>
            <person name="Kovar C."/>
            <person name="Lara F."/>
            <person name="Lee S."/>
            <person name="Mata R."/>
            <person name="Mathew T."/>
            <person name="Moen C."/>
            <person name="Morales K."/>
            <person name="Munidasa M."/>
            <person name="Nazareth L."/>
            <person name="Ngo R."/>
            <person name="Nguyen L."/>
            <person name="Okwuonu G."/>
            <person name="Ongeri F."/>
            <person name="Patil S."/>
            <person name="Petrosino J."/>
            <person name="Pham C."/>
            <person name="Pham P."/>
            <person name="Pu L.-L."/>
            <person name="Puazo M."/>
            <person name="Raj R."/>
            <person name="Reid J."/>
            <person name="Rouhana J."/>
            <person name="Saada N."/>
            <person name="Shang Y."/>
            <person name="Simmons D."/>
            <person name="Thornton R."/>
            <person name="Warren J."/>
            <person name="Weissenberger G."/>
            <person name="Zhang J."/>
            <person name="Zhang L."/>
            <person name="Zhou C."/>
            <person name="Zhu D."/>
            <person name="Muzny D."/>
            <person name="Worley K."/>
            <person name="Gibbs R."/>
        </authorList>
    </citation>
    <scope>NUCLEOTIDE SEQUENCE [LARGE SCALE GENOMIC DNA]</scope>
    <source>
        <strain evidence="7">DSM 44291</strain>
    </source>
</reference>
<comment type="subcellular location">
    <subcellularLocation>
        <location evidence="1">Membrane</location>
        <topology evidence="1">Multi-pass membrane protein</topology>
    </subcellularLocation>
</comment>
<evidence type="ECO:0000256" key="4">
    <source>
        <dbReference type="ARBA" id="ARBA00023136"/>
    </source>
</evidence>
<dbReference type="GO" id="GO:0016020">
    <property type="term" value="C:membrane"/>
    <property type="evidence" value="ECO:0007669"/>
    <property type="project" value="UniProtKB-SubCell"/>
</dbReference>